<name>A0A1V9YXM1_9STRA</name>
<protein>
    <recommendedName>
        <fullName evidence="3">Trypsin-like peptidase domain-containing protein</fullName>
    </recommendedName>
</protein>
<evidence type="ECO:0008006" key="3">
    <source>
        <dbReference type="Google" id="ProtNLM"/>
    </source>
</evidence>
<organism evidence="1 2">
    <name type="scientific">Thraustotheca clavata</name>
    <dbReference type="NCBI Taxonomy" id="74557"/>
    <lineage>
        <taxon>Eukaryota</taxon>
        <taxon>Sar</taxon>
        <taxon>Stramenopiles</taxon>
        <taxon>Oomycota</taxon>
        <taxon>Saprolegniomycetes</taxon>
        <taxon>Saprolegniales</taxon>
        <taxon>Achlyaceae</taxon>
        <taxon>Thraustotheca</taxon>
    </lineage>
</organism>
<proteinExistence type="predicted"/>
<sequence>MMRRVLALTTHFRLPHEGMVEYEVLSRGSAIVGKRMVDKDPTRFHVLTCAHVACPWLFPSYYPNDWLQHVDERFIKYTVALHDLVSNDKVWEFQLENRVMLHSSRDFAVLELDANVNKQPDLDGCDLSALVAMETGLPLEYHGHIEPFSGVIQPLTVPGSFFWANPTTHQVFGKSEPVLEQGMCGGAVTSNDCVVGLIEGIVPEKEGASSAYKTLENAVAFVDLKEITQFVHDVEVFPAEVNTLFTNTLASME</sequence>
<dbReference type="EMBL" id="JNBS01002519">
    <property type="protein sequence ID" value="OQR90569.1"/>
    <property type="molecule type" value="Genomic_DNA"/>
</dbReference>
<accession>A0A1V9YXM1</accession>
<dbReference type="AlphaFoldDB" id="A0A1V9YXM1"/>
<dbReference type="SUPFAM" id="SSF50494">
    <property type="entry name" value="Trypsin-like serine proteases"/>
    <property type="match status" value="1"/>
</dbReference>
<evidence type="ECO:0000313" key="1">
    <source>
        <dbReference type="EMBL" id="OQR90569.1"/>
    </source>
</evidence>
<comment type="caution">
    <text evidence="1">The sequence shown here is derived from an EMBL/GenBank/DDBJ whole genome shotgun (WGS) entry which is preliminary data.</text>
</comment>
<evidence type="ECO:0000313" key="2">
    <source>
        <dbReference type="Proteomes" id="UP000243217"/>
    </source>
</evidence>
<keyword evidence="2" id="KW-1185">Reference proteome</keyword>
<reference evidence="1 2" key="1">
    <citation type="journal article" date="2014" name="Genome Biol. Evol.">
        <title>The secreted proteins of Achlya hypogyna and Thraustotheca clavata identify the ancestral oomycete secretome and reveal gene acquisitions by horizontal gene transfer.</title>
        <authorList>
            <person name="Misner I."/>
            <person name="Blouin N."/>
            <person name="Leonard G."/>
            <person name="Richards T.A."/>
            <person name="Lane C.E."/>
        </authorList>
    </citation>
    <scope>NUCLEOTIDE SEQUENCE [LARGE SCALE GENOMIC DNA]</scope>
    <source>
        <strain evidence="1 2">ATCC 34112</strain>
    </source>
</reference>
<gene>
    <name evidence="1" type="ORF">THRCLA_09278</name>
</gene>
<dbReference type="Proteomes" id="UP000243217">
    <property type="component" value="Unassembled WGS sequence"/>
</dbReference>
<dbReference type="InterPro" id="IPR009003">
    <property type="entry name" value="Peptidase_S1_PA"/>
</dbReference>
<dbReference type="OrthoDB" id="269605at2759"/>